<evidence type="ECO:0000256" key="1">
    <source>
        <dbReference type="ARBA" id="ARBA00001968"/>
    </source>
</evidence>
<comment type="caution">
    <text evidence="4">The sequence shown here is derived from an EMBL/GenBank/DDBJ whole genome shotgun (WGS) entry which is preliminary data.</text>
</comment>
<dbReference type="EMBL" id="JBJQOH010000004">
    <property type="protein sequence ID" value="KAL3689071.1"/>
    <property type="molecule type" value="Genomic_DNA"/>
</dbReference>
<evidence type="ECO:0000313" key="5">
    <source>
        <dbReference type="Proteomes" id="UP001633002"/>
    </source>
</evidence>
<dbReference type="AlphaFoldDB" id="A0ABD3HDW5"/>
<evidence type="ECO:0000256" key="2">
    <source>
        <dbReference type="ARBA" id="ARBA00022723"/>
    </source>
</evidence>
<keyword evidence="5" id="KW-1185">Reference proteome</keyword>
<comment type="cofactor">
    <cofactor evidence="1">
        <name>a divalent metal cation</name>
        <dbReference type="ChEBI" id="CHEBI:60240"/>
    </cofactor>
</comment>
<evidence type="ECO:0000313" key="4">
    <source>
        <dbReference type="EMBL" id="KAL3689071.1"/>
    </source>
</evidence>
<evidence type="ECO:0000259" key="3">
    <source>
        <dbReference type="Pfam" id="PF13359"/>
    </source>
</evidence>
<proteinExistence type="predicted"/>
<keyword evidence="2" id="KW-0479">Metal-binding</keyword>
<feature type="domain" description="DDE Tnp4" evidence="3">
    <location>
        <begin position="73"/>
        <end position="182"/>
    </location>
</feature>
<sequence length="244" mass="28416">MVNYTNRVMIALESCMGQEIAWPDRQGRATIAEHFAALGFPGCVGLVDGTLVKLSLRPRDDGETYFDRKSNYSCHDLTCLRRSGLWRRLDSAQLFDRGQYLLGDSGYVPLERLVCSYKRTGGDMDKVSFNTCIAHAMVENEHYIGILKARWHSLKEIRTQLRNARENAYVIRWIRCCIILHNFLIWRNDEWSDEDHPIELERDADIRPPPEGIRDVNRRGIQRRQEVHALYLEINRRPGSLLSR</sequence>
<protein>
    <recommendedName>
        <fullName evidence="3">DDE Tnp4 domain-containing protein</fullName>
    </recommendedName>
</protein>
<name>A0ABD3HDW5_9MARC</name>
<dbReference type="Pfam" id="PF13359">
    <property type="entry name" value="DDE_Tnp_4"/>
    <property type="match status" value="1"/>
</dbReference>
<reference evidence="4 5" key="1">
    <citation type="submission" date="2024-09" db="EMBL/GenBank/DDBJ databases">
        <title>Chromosome-scale assembly of Riccia sorocarpa.</title>
        <authorList>
            <person name="Paukszto L."/>
        </authorList>
    </citation>
    <scope>NUCLEOTIDE SEQUENCE [LARGE SCALE GENOMIC DNA]</scope>
    <source>
        <strain evidence="4">LP-2024</strain>
        <tissue evidence="4">Aerial parts of the thallus</tissue>
    </source>
</reference>
<accession>A0ABD3HDW5</accession>
<gene>
    <name evidence="4" type="ORF">R1sor_015380</name>
</gene>
<dbReference type="GO" id="GO:0046872">
    <property type="term" value="F:metal ion binding"/>
    <property type="evidence" value="ECO:0007669"/>
    <property type="project" value="UniProtKB-KW"/>
</dbReference>
<dbReference type="Proteomes" id="UP001633002">
    <property type="component" value="Unassembled WGS sequence"/>
</dbReference>
<dbReference type="InterPro" id="IPR027806">
    <property type="entry name" value="HARBI1_dom"/>
</dbReference>
<organism evidence="4 5">
    <name type="scientific">Riccia sorocarpa</name>
    <dbReference type="NCBI Taxonomy" id="122646"/>
    <lineage>
        <taxon>Eukaryota</taxon>
        <taxon>Viridiplantae</taxon>
        <taxon>Streptophyta</taxon>
        <taxon>Embryophyta</taxon>
        <taxon>Marchantiophyta</taxon>
        <taxon>Marchantiopsida</taxon>
        <taxon>Marchantiidae</taxon>
        <taxon>Marchantiales</taxon>
        <taxon>Ricciaceae</taxon>
        <taxon>Riccia</taxon>
    </lineage>
</organism>